<reference evidence="4" key="1">
    <citation type="submission" date="2019-07" db="EMBL/GenBank/DDBJ databases">
        <title>Helicobacter labacensis sp. nov., Helicobacter mehlei sp. nov. and Helicobacter vulpis sp. nov., isolated from gastric mucosa of red fox (Vulpis vulpis).</title>
        <authorList>
            <person name="Papic B."/>
        </authorList>
    </citation>
    <scope>NUCLEOTIDE SEQUENCE [LARGE SCALE GENOMIC DNA]</scope>
    <source>
        <strain evidence="4">L8b</strain>
    </source>
</reference>
<dbReference type="EMBL" id="VKGC01000005">
    <property type="protein sequence ID" value="TSA85817.1"/>
    <property type="molecule type" value="Genomic_DNA"/>
</dbReference>
<dbReference type="SUPFAM" id="SSF53756">
    <property type="entry name" value="UDP-Glycosyltransferase/glycogen phosphorylase"/>
    <property type="match status" value="1"/>
</dbReference>
<evidence type="ECO:0000313" key="3">
    <source>
        <dbReference type="EMBL" id="TSA85817.1"/>
    </source>
</evidence>
<name>A0A553V025_9HELI</name>
<evidence type="ECO:0000313" key="4">
    <source>
        <dbReference type="Proteomes" id="UP000319322"/>
    </source>
</evidence>
<evidence type="ECO:0000256" key="2">
    <source>
        <dbReference type="ARBA" id="ARBA00022679"/>
    </source>
</evidence>
<organism evidence="3 4">
    <name type="scientific">Helicobacter mehlei</name>
    <dbReference type="NCBI Taxonomy" id="2316080"/>
    <lineage>
        <taxon>Bacteria</taxon>
        <taxon>Pseudomonadati</taxon>
        <taxon>Campylobacterota</taxon>
        <taxon>Epsilonproteobacteria</taxon>
        <taxon>Campylobacterales</taxon>
        <taxon>Helicobacteraceae</taxon>
        <taxon>Helicobacter</taxon>
    </lineage>
</organism>
<proteinExistence type="predicted"/>
<dbReference type="GO" id="GO:0008713">
    <property type="term" value="F:ADP-heptose-lipopolysaccharide heptosyltransferase activity"/>
    <property type="evidence" value="ECO:0007669"/>
    <property type="project" value="TreeGrafter"/>
</dbReference>
<dbReference type="CDD" id="cd03789">
    <property type="entry name" value="GT9_LPS_heptosyltransferase"/>
    <property type="match status" value="1"/>
</dbReference>
<sequence>MDEHLSILAYLRLHVRLWLERVSYFLASWMVWVLRKIHKQPIRPKTLLLMKLDTIGDYVLFRNFLQPLREFYAGYEITLLCNQGFLEIIEAYDRSYIDHLIPLDISKWSSWKRFPLFYRLKTVYMLNKRSYEMILTPTFSRSIYKDDFLVSLIHAQHKMGHLGFEQVNQWLVDTPRPGRLDHAYTRLFNNSPEVLFEFERNREFFSQLVQKPLTKVYFKLPPPPPLNAKASFALPSQDYGVFFLGASNPKRKWALDSWVTLAQKIAPAFQIVLCGSPNESSEGLQLVQKIPNALNLAGKTSLMELLSVLCQARFIVSNETAIPHFCVALDLGPIFVISSGNTFKRFVPYPPSMHANHHVIYHPKIDALLQTPDGLGRCVEIYKYAGINLQIPHPNFPQMVADKMAGVNPEFIRHEKRD</sequence>
<dbReference type="PANTHER" id="PTHR30160:SF1">
    <property type="entry name" value="LIPOPOLYSACCHARIDE 1,2-N-ACETYLGLUCOSAMINETRANSFERASE-RELATED"/>
    <property type="match status" value="1"/>
</dbReference>
<dbReference type="Proteomes" id="UP000319322">
    <property type="component" value="Unassembled WGS sequence"/>
</dbReference>
<keyword evidence="2 3" id="KW-0808">Transferase</keyword>
<dbReference type="RefSeq" id="WP_143928376.1">
    <property type="nucleotide sequence ID" value="NZ_VKGC01000005.1"/>
</dbReference>
<dbReference type="Gene3D" id="3.40.50.2000">
    <property type="entry name" value="Glycogen Phosphorylase B"/>
    <property type="match status" value="2"/>
</dbReference>
<dbReference type="InterPro" id="IPR051199">
    <property type="entry name" value="LPS_LOS_Heptosyltrfase"/>
</dbReference>
<reference evidence="3 4" key="2">
    <citation type="submission" date="2019-07" db="EMBL/GenBank/DDBJ databases">
        <title>Helicobacter labacensis sp. nov., Helicobacter mehlei sp. nov. and Helicobacter vulpis sp. nov., isolated from gastric mucosa of red fox (Vulpis vulpis).</title>
        <authorList>
            <person name="Kusar D."/>
            <person name="Gruntar I."/>
            <person name="Pate M."/>
            <person name="Zajc U."/>
            <person name="Ocepek M."/>
        </authorList>
    </citation>
    <scope>NUCLEOTIDE SEQUENCE [LARGE SCALE GENOMIC DNA]</scope>
    <source>
        <strain evidence="3 4">L8b</strain>
    </source>
</reference>
<dbReference type="AlphaFoldDB" id="A0A553V025"/>
<dbReference type="GO" id="GO:0009244">
    <property type="term" value="P:lipopolysaccharide core region biosynthetic process"/>
    <property type="evidence" value="ECO:0007669"/>
    <property type="project" value="TreeGrafter"/>
</dbReference>
<dbReference type="InterPro" id="IPR002201">
    <property type="entry name" value="Glyco_trans_9"/>
</dbReference>
<protein>
    <submittedName>
        <fullName evidence="3">Glycosyltransferase family 9 protein</fullName>
    </submittedName>
</protein>
<evidence type="ECO:0000256" key="1">
    <source>
        <dbReference type="ARBA" id="ARBA00022676"/>
    </source>
</evidence>
<accession>A0A553V025</accession>
<dbReference type="GO" id="GO:0005829">
    <property type="term" value="C:cytosol"/>
    <property type="evidence" value="ECO:0007669"/>
    <property type="project" value="TreeGrafter"/>
</dbReference>
<keyword evidence="4" id="KW-1185">Reference proteome</keyword>
<dbReference type="Pfam" id="PF01075">
    <property type="entry name" value="Glyco_transf_9"/>
    <property type="match status" value="1"/>
</dbReference>
<gene>
    <name evidence="3" type="ORF">FNE76_03495</name>
</gene>
<comment type="caution">
    <text evidence="3">The sequence shown here is derived from an EMBL/GenBank/DDBJ whole genome shotgun (WGS) entry which is preliminary data.</text>
</comment>
<dbReference type="PANTHER" id="PTHR30160">
    <property type="entry name" value="TETRAACYLDISACCHARIDE 4'-KINASE-RELATED"/>
    <property type="match status" value="1"/>
</dbReference>
<keyword evidence="1" id="KW-0328">Glycosyltransferase</keyword>